<dbReference type="EMBL" id="CM037151">
    <property type="protein sequence ID" value="KAH7843351.1"/>
    <property type="molecule type" value="Genomic_DNA"/>
</dbReference>
<proteinExistence type="predicted"/>
<evidence type="ECO:0000313" key="1">
    <source>
        <dbReference type="EMBL" id="KAH7843351.1"/>
    </source>
</evidence>
<gene>
    <name evidence="1" type="ORF">Vadar_015613</name>
</gene>
<keyword evidence="2" id="KW-1185">Reference proteome</keyword>
<accession>A0ACB7XQX1</accession>
<organism evidence="1 2">
    <name type="scientific">Vaccinium darrowii</name>
    <dbReference type="NCBI Taxonomy" id="229202"/>
    <lineage>
        <taxon>Eukaryota</taxon>
        <taxon>Viridiplantae</taxon>
        <taxon>Streptophyta</taxon>
        <taxon>Embryophyta</taxon>
        <taxon>Tracheophyta</taxon>
        <taxon>Spermatophyta</taxon>
        <taxon>Magnoliopsida</taxon>
        <taxon>eudicotyledons</taxon>
        <taxon>Gunneridae</taxon>
        <taxon>Pentapetalae</taxon>
        <taxon>asterids</taxon>
        <taxon>Ericales</taxon>
        <taxon>Ericaceae</taxon>
        <taxon>Vaccinioideae</taxon>
        <taxon>Vaccinieae</taxon>
        <taxon>Vaccinium</taxon>
    </lineage>
</organism>
<name>A0ACB7XQX1_9ERIC</name>
<sequence length="434" mass="49183">MGDEGEAEAFLNRDKPYSRSVSHAYDELHSFRSWLRWMCVDQSSTPMTCLSWSVFVVFAIAIPCLSHFLLACSSCDANHARPYNAVINLSLSAIATLSFLCLSKFVKKYGLRRFLFFDKLCDESETVRKGYTEQFNRSLKILFIFVLPIFVAETAYKIWWYASGASQIPFLGNVILSDTVACIMELCSWLYRTVVFFLVCILFRLICYLQILRLQDFAQVFQVDSDVESVLREHLRIRRYLRVISHRYRAFILWALIFITISLFASLLMTTRSTAEVNIYKAGELALCSVSLLAGLMILLRSATRITHKAQSVTSLATKWHVCATVESFDTADSETPMAHGAVNRMFPASTDGSSDGDDVGDEEDELDNTKIIPAYAYSTISFQKRQALVTYFENNRAGITVYGFMLDRGSLHTIFGIELSLVLWLLGKTIASL</sequence>
<evidence type="ECO:0000313" key="2">
    <source>
        <dbReference type="Proteomes" id="UP000828048"/>
    </source>
</evidence>
<reference evidence="1 2" key="1">
    <citation type="journal article" date="2021" name="Hortic Res">
        <title>High-quality reference genome and annotation aids understanding of berry development for evergreen blueberry (Vaccinium darrowii).</title>
        <authorList>
            <person name="Yu J."/>
            <person name="Hulse-Kemp A.M."/>
            <person name="Babiker E."/>
            <person name="Staton M."/>
        </authorList>
    </citation>
    <scope>NUCLEOTIDE SEQUENCE [LARGE SCALE GENOMIC DNA]</scope>
    <source>
        <strain evidence="2">cv. NJ 8807/NJ 8810</strain>
        <tissue evidence="1">Young leaf</tissue>
    </source>
</reference>
<dbReference type="Proteomes" id="UP000828048">
    <property type="component" value="Chromosome 1"/>
</dbReference>
<comment type="caution">
    <text evidence="1">The sequence shown here is derived from an EMBL/GenBank/DDBJ whole genome shotgun (WGS) entry which is preliminary data.</text>
</comment>
<protein>
    <submittedName>
        <fullName evidence="1">Uncharacterized protein</fullName>
    </submittedName>
</protein>